<accession>A0A409Y262</accession>
<comment type="caution">
    <text evidence="1">The sequence shown here is derived from an EMBL/GenBank/DDBJ whole genome shotgun (WGS) entry which is preliminary data.</text>
</comment>
<evidence type="ECO:0000313" key="2">
    <source>
        <dbReference type="Proteomes" id="UP000284706"/>
    </source>
</evidence>
<dbReference type="EMBL" id="NHYE01001292">
    <property type="protein sequence ID" value="PPQ97095.1"/>
    <property type="molecule type" value="Genomic_DNA"/>
</dbReference>
<name>A0A409Y262_9AGAR</name>
<sequence>MDRASKPPIPRTPWKYLSYTQLKQLLLESRKRNHGKKQHKSQIISSLINGEGSGRKVLSRPARAAGVTIEASVRKLQNLNFADEISSSDNKIKAGDLGAVLTRVEKNICLAVVEVLSFKKGNSKQLLAAIDVDDLEASNADDLGIACQVLKLMPMQDPVSKQEKWIWQGEYIQIYENHKDEGAAMQRHYTMRIPAKIFFPLSPEIVYGRQKLPTWSLSHLHLEEMLDEAWSSLDPENEDVLYTIELLPKISGNGIPYSGTDLTFSPLWFINPTLPLTSLNANWIGPEVDPDKLTAASVLTCQLCGSEKKLGSMRNHVGEHILRARYGSMDKLLSGVEVRPF</sequence>
<reference evidence="1 2" key="1">
    <citation type="journal article" date="2018" name="Evol. Lett.">
        <title>Horizontal gene cluster transfer increased hallucinogenic mushroom diversity.</title>
        <authorList>
            <person name="Reynolds H.T."/>
            <person name="Vijayakumar V."/>
            <person name="Gluck-Thaler E."/>
            <person name="Korotkin H.B."/>
            <person name="Matheny P.B."/>
            <person name="Slot J.C."/>
        </authorList>
    </citation>
    <scope>NUCLEOTIDE SEQUENCE [LARGE SCALE GENOMIC DNA]</scope>
    <source>
        <strain evidence="1 2">SRW20</strain>
    </source>
</reference>
<dbReference type="OrthoDB" id="3048541at2759"/>
<dbReference type="Proteomes" id="UP000284706">
    <property type="component" value="Unassembled WGS sequence"/>
</dbReference>
<keyword evidence="2" id="KW-1185">Reference proteome</keyword>
<dbReference type="InParanoid" id="A0A409Y262"/>
<dbReference type="AlphaFoldDB" id="A0A409Y262"/>
<gene>
    <name evidence="1" type="ORF">CVT26_001022</name>
</gene>
<protein>
    <submittedName>
        <fullName evidence="1">Uncharacterized protein</fullName>
    </submittedName>
</protein>
<evidence type="ECO:0000313" key="1">
    <source>
        <dbReference type="EMBL" id="PPQ97095.1"/>
    </source>
</evidence>
<proteinExistence type="predicted"/>
<organism evidence="1 2">
    <name type="scientific">Gymnopilus dilepis</name>
    <dbReference type="NCBI Taxonomy" id="231916"/>
    <lineage>
        <taxon>Eukaryota</taxon>
        <taxon>Fungi</taxon>
        <taxon>Dikarya</taxon>
        <taxon>Basidiomycota</taxon>
        <taxon>Agaricomycotina</taxon>
        <taxon>Agaricomycetes</taxon>
        <taxon>Agaricomycetidae</taxon>
        <taxon>Agaricales</taxon>
        <taxon>Agaricineae</taxon>
        <taxon>Hymenogastraceae</taxon>
        <taxon>Gymnopilus</taxon>
    </lineage>
</organism>